<dbReference type="PANTHER" id="PTHR31561">
    <property type="entry name" value="3-KETOACYL-COA SYNTHASE"/>
    <property type="match status" value="1"/>
</dbReference>
<feature type="transmembrane region" description="Helical" evidence="3">
    <location>
        <begin position="73"/>
        <end position="95"/>
    </location>
</feature>
<keyword evidence="1" id="KW-0012">Acyltransferase</keyword>
<dbReference type="Gene3D" id="3.40.47.10">
    <property type="match status" value="1"/>
</dbReference>
<evidence type="ECO:0000313" key="5">
    <source>
        <dbReference type="EMBL" id="KHN39748.1"/>
    </source>
</evidence>
<evidence type="ECO:0000256" key="3">
    <source>
        <dbReference type="SAM" id="Phobius"/>
    </source>
</evidence>
<dbReference type="InterPro" id="IPR012392">
    <property type="entry name" value="3-ktacl-CoA_syn"/>
</dbReference>
<dbReference type="GO" id="GO:0016020">
    <property type="term" value="C:membrane"/>
    <property type="evidence" value="ECO:0007669"/>
    <property type="project" value="InterPro"/>
</dbReference>
<dbReference type="Pfam" id="PF08392">
    <property type="entry name" value="FAE1_CUT1_RppA"/>
    <property type="match status" value="1"/>
</dbReference>
<organism evidence="5">
    <name type="scientific">Glycine soja</name>
    <name type="common">Wild soybean</name>
    <dbReference type="NCBI Taxonomy" id="3848"/>
    <lineage>
        <taxon>Eukaryota</taxon>
        <taxon>Viridiplantae</taxon>
        <taxon>Streptophyta</taxon>
        <taxon>Embryophyta</taxon>
        <taxon>Tracheophyta</taxon>
        <taxon>Spermatophyta</taxon>
        <taxon>Magnoliopsida</taxon>
        <taxon>eudicotyledons</taxon>
        <taxon>Gunneridae</taxon>
        <taxon>Pentapetalae</taxon>
        <taxon>rosids</taxon>
        <taxon>fabids</taxon>
        <taxon>Fabales</taxon>
        <taxon>Fabaceae</taxon>
        <taxon>Papilionoideae</taxon>
        <taxon>50 kb inversion clade</taxon>
        <taxon>NPAAA clade</taxon>
        <taxon>indigoferoid/millettioid clade</taxon>
        <taxon>Phaseoleae</taxon>
        <taxon>Glycine</taxon>
        <taxon>Glycine subgen. Soja</taxon>
    </lineage>
</organism>
<dbReference type="Proteomes" id="UP000053555">
    <property type="component" value="Unassembled WGS sequence"/>
</dbReference>
<keyword evidence="3" id="KW-0472">Membrane</keyword>
<feature type="domain" description="FAE" evidence="4">
    <location>
        <begin position="8"/>
        <end position="110"/>
    </location>
</feature>
<keyword evidence="3" id="KW-0812">Transmembrane</keyword>
<dbReference type="SUPFAM" id="SSF53901">
    <property type="entry name" value="Thiolase-like"/>
    <property type="match status" value="1"/>
</dbReference>
<evidence type="ECO:0000256" key="1">
    <source>
        <dbReference type="ARBA" id="ARBA00023315"/>
    </source>
</evidence>
<evidence type="ECO:0000256" key="2">
    <source>
        <dbReference type="ARBA" id="ARBA00047375"/>
    </source>
</evidence>
<dbReference type="InterPro" id="IPR016039">
    <property type="entry name" value="Thiolase-like"/>
</dbReference>
<name>A0A0B2S4Y0_GLYSO</name>
<protein>
    <submittedName>
        <fullName evidence="5">3-ketoacyl-CoA synthase 21</fullName>
    </submittedName>
</protein>
<keyword evidence="3" id="KW-1133">Transmembrane helix</keyword>
<gene>
    <name evidence="5" type="ORF">glysoja_042377</name>
</gene>
<proteinExistence type="predicted"/>
<dbReference type="EMBL" id="KN646152">
    <property type="protein sequence ID" value="KHN39748.1"/>
    <property type="molecule type" value="Genomic_DNA"/>
</dbReference>
<dbReference type="GO" id="GO:0009922">
    <property type="term" value="F:fatty acid elongase activity"/>
    <property type="evidence" value="ECO:0007669"/>
    <property type="project" value="UniProtKB-EC"/>
</dbReference>
<dbReference type="InterPro" id="IPR013601">
    <property type="entry name" value="FAE1_typ3_polyketide_synth"/>
</dbReference>
<evidence type="ECO:0000259" key="4">
    <source>
        <dbReference type="Pfam" id="PF08392"/>
    </source>
</evidence>
<dbReference type="GO" id="GO:0006633">
    <property type="term" value="P:fatty acid biosynthetic process"/>
    <property type="evidence" value="ECO:0007669"/>
    <property type="project" value="InterPro"/>
</dbReference>
<keyword evidence="1" id="KW-0808">Transferase</keyword>
<feature type="transmembrane region" description="Helical" evidence="3">
    <location>
        <begin position="101"/>
        <end position="121"/>
    </location>
</feature>
<sequence>MAGREAFCTIEDSLKEMDDIMFNTFDILFNNNTAFLSPSHIDILVVNEPMFASVPFFTSRIINRYKLRQNIMAFNLSGMECSGSVIAISLVQQLFRTDKNSFAIVVSTEGALWYFVMHFSWMRMTLRVCYV</sequence>
<reference evidence="5" key="1">
    <citation type="submission" date="2014-07" db="EMBL/GenBank/DDBJ databases">
        <title>Identification of a novel salt tolerance gene in wild soybean by whole-genome sequencing.</title>
        <authorList>
            <person name="Lam H.-M."/>
            <person name="Qi X."/>
            <person name="Li M.-W."/>
            <person name="Liu X."/>
            <person name="Xie M."/>
            <person name="Ni M."/>
            <person name="Xu X."/>
        </authorList>
    </citation>
    <scope>NUCLEOTIDE SEQUENCE [LARGE SCALE GENOMIC DNA]</scope>
    <source>
        <tissue evidence="5">Root</tissue>
    </source>
</reference>
<dbReference type="AlphaFoldDB" id="A0A0B2S4Y0"/>
<accession>A0A0B2S4Y0</accession>
<comment type="catalytic activity">
    <reaction evidence="2">
        <text>a very-long-chain acyl-CoA + malonyl-CoA + H(+) = a very-long-chain 3-oxoacyl-CoA + CO2 + CoA</text>
        <dbReference type="Rhea" id="RHEA:32727"/>
        <dbReference type="ChEBI" id="CHEBI:15378"/>
        <dbReference type="ChEBI" id="CHEBI:16526"/>
        <dbReference type="ChEBI" id="CHEBI:57287"/>
        <dbReference type="ChEBI" id="CHEBI:57384"/>
        <dbReference type="ChEBI" id="CHEBI:90725"/>
        <dbReference type="ChEBI" id="CHEBI:90736"/>
        <dbReference type="EC" id="2.3.1.199"/>
    </reaction>
</comment>